<evidence type="ECO:0000256" key="2">
    <source>
        <dbReference type="ARBA" id="ARBA00022691"/>
    </source>
</evidence>
<dbReference type="EMBL" id="JACHGJ010000001">
    <property type="protein sequence ID" value="MBB6479159.1"/>
    <property type="molecule type" value="Genomic_DNA"/>
</dbReference>
<reference evidence="7 8" key="1">
    <citation type="submission" date="2020-08" db="EMBL/GenBank/DDBJ databases">
        <title>Genomic Encyclopedia of Type Strains, Phase IV (KMG-IV): sequencing the most valuable type-strain genomes for metagenomic binning, comparative biology and taxonomic classification.</title>
        <authorList>
            <person name="Goeker M."/>
        </authorList>
    </citation>
    <scope>NUCLEOTIDE SEQUENCE [LARGE SCALE GENOMIC DNA]</scope>
    <source>
        <strain evidence="7 8">DSM 2461</strain>
    </source>
</reference>
<dbReference type="SUPFAM" id="SSF102114">
    <property type="entry name" value="Radical SAM enzymes"/>
    <property type="match status" value="1"/>
</dbReference>
<dbReference type="CDD" id="cd01335">
    <property type="entry name" value="Radical_SAM"/>
    <property type="match status" value="1"/>
</dbReference>
<dbReference type="InterPro" id="IPR023885">
    <property type="entry name" value="4Fe4S-binding_SPASM_dom"/>
</dbReference>
<dbReference type="Proteomes" id="UP000587760">
    <property type="component" value="Unassembled WGS sequence"/>
</dbReference>
<accession>A0A841R865</accession>
<dbReference type="GO" id="GO:0046872">
    <property type="term" value="F:metal ion binding"/>
    <property type="evidence" value="ECO:0007669"/>
    <property type="project" value="UniProtKB-KW"/>
</dbReference>
<keyword evidence="5" id="KW-0411">Iron-sulfur</keyword>
<name>A0A841R865_9SPIO</name>
<dbReference type="InterPro" id="IPR027608">
    <property type="entry name" value="Spiro_SPASM"/>
</dbReference>
<dbReference type="NCBIfam" id="TIGR04321">
    <property type="entry name" value="spiroSPASM"/>
    <property type="match status" value="1"/>
</dbReference>
<comment type="cofactor">
    <cofactor evidence="1">
        <name>[4Fe-4S] cluster</name>
        <dbReference type="ChEBI" id="CHEBI:49883"/>
    </cofactor>
</comment>
<dbReference type="CDD" id="cd21109">
    <property type="entry name" value="SPASM"/>
    <property type="match status" value="1"/>
</dbReference>
<feature type="domain" description="Radical SAM core" evidence="6">
    <location>
        <begin position="239"/>
        <end position="468"/>
    </location>
</feature>
<keyword evidence="3" id="KW-0479">Metal-binding</keyword>
<keyword evidence="8" id="KW-1185">Reference proteome</keyword>
<dbReference type="InterPro" id="IPR013785">
    <property type="entry name" value="Aldolase_TIM"/>
</dbReference>
<keyword evidence="2" id="KW-0949">S-adenosyl-L-methionine</keyword>
<evidence type="ECO:0000256" key="4">
    <source>
        <dbReference type="ARBA" id="ARBA00023004"/>
    </source>
</evidence>
<dbReference type="GO" id="GO:0051536">
    <property type="term" value="F:iron-sulfur cluster binding"/>
    <property type="evidence" value="ECO:0007669"/>
    <property type="project" value="UniProtKB-KW"/>
</dbReference>
<comment type="caution">
    <text evidence="7">The sequence shown here is derived from an EMBL/GenBank/DDBJ whole genome shotgun (WGS) entry which is preliminary data.</text>
</comment>
<dbReference type="GO" id="GO:0003824">
    <property type="term" value="F:catalytic activity"/>
    <property type="evidence" value="ECO:0007669"/>
    <property type="project" value="InterPro"/>
</dbReference>
<evidence type="ECO:0000256" key="5">
    <source>
        <dbReference type="ARBA" id="ARBA00023014"/>
    </source>
</evidence>
<evidence type="ECO:0000256" key="3">
    <source>
        <dbReference type="ARBA" id="ARBA00022723"/>
    </source>
</evidence>
<dbReference type="RefSeq" id="WP_184744056.1">
    <property type="nucleotide sequence ID" value="NZ_JACHGJ010000001.1"/>
</dbReference>
<dbReference type="InterPro" id="IPR058240">
    <property type="entry name" value="rSAM_sf"/>
</dbReference>
<evidence type="ECO:0000313" key="8">
    <source>
        <dbReference type="Proteomes" id="UP000587760"/>
    </source>
</evidence>
<dbReference type="InterPro" id="IPR007197">
    <property type="entry name" value="rSAM"/>
</dbReference>
<protein>
    <submittedName>
        <fullName evidence="7">Spiro-SPASM protein</fullName>
    </submittedName>
</protein>
<keyword evidence="4" id="KW-0408">Iron</keyword>
<dbReference type="SFLD" id="SFLDG01067">
    <property type="entry name" value="SPASM/twitch_domain_containing"/>
    <property type="match status" value="1"/>
</dbReference>
<dbReference type="Pfam" id="PF04055">
    <property type="entry name" value="Radical_SAM"/>
    <property type="match status" value="1"/>
</dbReference>
<evidence type="ECO:0000256" key="1">
    <source>
        <dbReference type="ARBA" id="ARBA00001966"/>
    </source>
</evidence>
<dbReference type="InterPro" id="IPR050377">
    <property type="entry name" value="Radical_SAM_PqqE_MftC-like"/>
</dbReference>
<gene>
    <name evidence="7" type="ORF">HNR50_000792</name>
</gene>
<sequence>MVKEYTEKELIQSRKTDDGTNMGNVAIINLTNKNEYFDFSFFKGETVLDRVLDFAGSLADREKTVVLLKEPMVLDSSIDQIVKESWTEEILFDVFRELAGLYGHIFYFWGDYPLLDKTLAEKMYKNHLKYYAGYTFADGYPRGLSPEILRSSEIEMLYNLSRGSSKPISRDTVFEILQKDINAFDIETEISPVDLRMYRISLSCDTKRNSLQLKRFIECGIEDRDSLLEKIEGCKEALRTLPAYYQIQITDSCPQRCSYCPFAAEAKEPGNGASMDLKEYGSLLDRIARFSDDAYIALSAWGEPSLHENIVGIIEETVKRGSLKLILETSGLGWADDDLQKIAGINAKYGNRVEWIVSLDALDKSVYETLRGKGYDEAWRTAHRLMELFPGKCWVQAVRMKENEVNLEDFFRYWKEKTENIIIQKYDWFCGTREQKKITDLSPLNRDPCWHNKRDMFIRINGDVPLCREDLSGSILLGNVFKDDLEIIWAEGEKTYKDHLKGEYSPMCRKCDEYYTFNF</sequence>
<dbReference type="PANTHER" id="PTHR11228">
    <property type="entry name" value="RADICAL SAM DOMAIN PROTEIN"/>
    <property type="match status" value="1"/>
</dbReference>
<dbReference type="Gene3D" id="3.20.20.70">
    <property type="entry name" value="Aldolase class I"/>
    <property type="match status" value="1"/>
</dbReference>
<evidence type="ECO:0000259" key="6">
    <source>
        <dbReference type="PROSITE" id="PS51918"/>
    </source>
</evidence>
<dbReference type="Pfam" id="PF13186">
    <property type="entry name" value="SPASM"/>
    <property type="match status" value="1"/>
</dbReference>
<proteinExistence type="predicted"/>
<organism evidence="7 8">
    <name type="scientific">Spirochaeta isovalerica</name>
    <dbReference type="NCBI Taxonomy" id="150"/>
    <lineage>
        <taxon>Bacteria</taxon>
        <taxon>Pseudomonadati</taxon>
        <taxon>Spirochaetota</taxon>
        <taxon>Spirochaetia</taxon>
        <taxon>Spirochaetales</taxon>
        <taxon>Spirochaetaceae</taxon>
        <taxon>Spirochaeta</taxon>
    </lineage>
</organism>
<evidence type="ECO:0000313" key="7">
    <source>
        <dbReference type="EMBL" id="MBB6479159.1"/>
    </source>
</evidence>
<dbReference type="AlphaFoldDB" id="A0A841R865"/>
<dbReference type="SFLD" id="SFLDS00029">
    <property type="entry name" value="Radical_SAM"/>
    <property type="match status" value="1"/>
</dbReference>
<dbReference type="PROSITE" id="PS51918">
    <property type="entry name" value="RADICAL_SAM"/>
    <property type="match status" value="1"/>
</dbReference>
<dbReference type="PANTHER" id="PTHR11228:SF7">
    <property type="entry name" value="PQQA PEPTIDE CYCLASE"/>
    <property type="match status" value="1"/>
</dbReference>